<evidence type="ECO:0000256" key="2">
    <source>
        <dbReference type="ARBA" id="ARBA00004651"/>
    </source>
</evidence>
<dbReference type="RefSeq" id="WP_093838964.1">
    <property type="nucleotide sequence ID" value="NZ_FOLM01000006.1"/>
</dbReference>
<feature type="transmembrane region" description="Helical" evidence="19">
    <location>
        <begin position="124"/>
        <end position="145"/>
    </location>
</feature>
<feature type="transmembrane region" description="Helical" evidence="19">
    <location>
        <begin position="157"/>
        <end position="177"/>
    </location>
</feature>
<keyword evidence="7" id="KW-0349">Heme</keyword>
<keyword evidence="12" id="KW-0249">Electron transport</keyword>
<evidence type="ECO:0000256" key="7">
    <source>
        <dbReference type="ARBA" id="ARBA00022617"/>
    </source>
</evidence>
<dbReference type="STRING" id="910347.SAMN05421773_10672"/>
<feature type="transmembrane region" description="Helical" evidence="19">
    <location>
        <begin position="388"/>
        <end position="406"/>
    </location>
</feature>
<evidence type="ECO:0000256" key="15">
    <source>
        <dbReference type="ARBA" id="ARBA00023136"/>
    </source>
</evidence>
<evidence type="ECO:0000256" key="10">
    <source>
        <dbReference type="ARBA" id="ARBA00022723"/>
    </source>
</evidence>
<feature type="transmembrane region" description="Helical" evidence="19">
    <location>
        <begin position="223"/>
        <end position="248"/>
    </location>
</feature>
<reference evidence="21 22" key="1">
    <citation type="submission" date="2016-10" db="EMBL/GenBank/DDBJ databases">
        <authorList>
            <person name="de Groot N.N."/>
        </authorList>
    </citation>
    <scope>NUCLEOTIDE SEQUENCE [LARGE SCALE GENOMIC DNA]</scope>
    <source>
        <strain evidence="21 22">CGMCC 4.5739</strain>
    </source>
</reference>
<evidence type="ECO:0000256" key="3">
    <source>
        <dbReference type="ARBA" id="ARBA00012951"/>
    </source>
</evidence>
<keyword evidence="14" id="KW-0408">Iron</keyword>
<proteinExistence type="predicted"/>
<dbReference type="InterPro" id="IPR005797">
    <property type="entry name" value="Cyt_b/b6_N"/>
</dbReference>
<dbReference type="GO" id="GO:0008121">
    <property type="term" value="F:quinol-cytochrome-c reductase activity"/>
    <property type="evidence" value="ECO:0007669"/>
    <property type="project" value="UniProtKB-EC"/>
</dbReference>
<dbReference type="InterPro" id="IPR027387">
    <property type="entry name" value="Cytb/b6-like_sf"/>
</dbReference>
<dbReference type="EC" id="7.1.1.8" evidence="3"/>
<dbReference type="GO" id="GO:0016491">
    <property type="term" value="F:oxidoreductase activity"/>
    <property type="evidence" value="ECO:0007669"/>
    <property type="project" value="InterPro"/>
</dbReference>
<keyword evidence="9 19" id="KW-0812">Transmembrane</keyword>
<feature type="region of interest" description="Disordered" evidence="18">
    <location>
        <begin position="536"/>
        <end position="567"/>
    </location>
</feature>
<feature type="domain" description="Cytochrome b/b6 N-terminal region profile" evidence="20">
    <location>
        <begin position="28"/>
        <end position="254"/>
    </location>
</feature>
<protein>
    <recommendedName>
        <fullName evidence="4">Cytochrome bc1 complex cytochrome b subunit</fullName>
        <ecNumber evidence="3">7.1.1.8</ecNumber>
    </recommendedName>
    <alternativeName>
        <fullName evidence="17">Cytochrome bc1 reductase complex subunit QcrB</fullName>
    </alternativeName>
</protein>
<keyword evidence="10" id="KW-0479">Metal-binding</keyword>
<evidence type="ECO:0000256" key="9">
    <source>
        <dbReference type="ARBA" id="ARBA00022692"/>
    </source>
</evidence>
<evidence type="ECO:0000313" key="22">
    <source>
        <dbReference type="Proteomes" id="UP000199207"/>
    </source>
</evidence>
<evidence type="ECO:0000256" key="17">
    <source>
        <dbReference type="ARBA" id="ARBA00029568"/>
    </source>
</evidence>
<keyword evidence="22" id="KW-1185">Reference proteome</keyword>
<evidence type="ECO:0000256" key="4">
    <source>
        <dbReference type="ARBA" id="ARBA00016116"/>
    </source>
</evidence>
<evidence type="ECO:0000256" key="18">
    <source>
        <dbReference type="SAM" id="MobiDB-lite"/>
    </source>
</evidence>
<evidence type="ECO:0000256" key="16">
    <source>
        <dbReference type="ARBA" id="ARBA00029351"/>
    </source>
</evidence>
<keyword evidence="13 19" id="KW-1133">Transmembrane helix</keyword>
<evidence type="ECO:0000313" key="21">
    <source>
        <dbReference type="EMBL" id="SFC79557.1"/>
    </source>
</evidence>
<gene>
    <name evidence="21" type="ORF">SAMN05421773_10672</name>
</gene>
<keyword evidence="8" id="KW-0679">Respiratory chain</keyword>
<feature type="transmembrane region" description="Helical" evidence="19">
    <location>
        <begin position="269"/>
        <end position="292"/>
    </location>
</feature>
<accession>A0A1I1M215</accession>
<evidence type="ECO:0000256" key="11">
    <source>
        <dbReference type="ARBA" id="ARBA00022967"/>
    </source>
</evidence>
<evidence type="ECO:0000256" key="1">
    <source>
        <dbReference type="ARBA" id="ARBA00001971"/>
    </source>
</evidence>
<evidence type="ECO:0000256" key="13">
    <source>
        <dbReference type="ARBA" id="ARBA00022989"/>
    </source>
</evidence>
<dbReference type="EMBL" id="FOLM01000006">
    <property type="protein sequence ID" value="SFC79557.1"/>
    <property type="molecule type" value="Genomic_DNA"/>
</dbReference>
<dbReference type="AlphaFoldDB" id="A0A1I1M215"/>
<dbReference type="InterPro" id="IPR016174">
    <property type="entry name" value="Di-haem_cyt_TM"/>
</dbReference>
<sequence>MPEHITAEPSRSARPARGQAREDPGGRVLTAVDRRLGIARAAGEGLRKVFPDHWSFLLGEIALYCFVVLLLSGTFLALFFEPSMAREPYDGSYVPLQGRLTSRAYASTVNLSFDIRGGLLVRQIHHWAALVFVAAIVCHLLRIFFTGAFRRPREGNWTVGVTLLLIAIAEGFCGYSLPDDLLSGTGLRTTQGILQSIPVAGTWLTFLVFGGEFPGHQIIPRLYLAHVLLLPGLLTALLTVHILLIVRLKHTHWARPGRTNRNVVGKPMFPAYAAKSTGLFMLVAGVLTLMAATMQINPVWLLGPYRPDHVSTDVQPDWYLGFVEGALRLMPGAETVVLGHTVIWDVLLPGAVLPLLLFLGMYGYPFLERRLTGDDREHHLCDRPRNHPVRTGFGAAVITFAAVLQLGGGQDVIAFVLRLELPALTWVLRISLVVLPVLVFLVVRRLCLALQARDRRRILYGDPTGDVRRTAGGGYQEAMARMSNAEHYLVVTRDLPEPVPAAPPGAGRPRRRDRLRAALSSWFVRDRIELPASEAERRRIAARLTGPGGARPRNRNRNRNRKEENDR</sequence>
<organism evidence="21 22">
    <name type="scientific">Streptomyces aidingensis</name>
    <dbReference type="NCBI Taxonomy" id="910347"/>
    <lineage>
        <taxon>Bacteria</taxon>
        <taxon>Bacillati</taxon>
        <taxon>Actinomycetota</taxon>
        <taxon>Actinomycetes</taxon>
        <taxon>Kitasatosporales</taxon>
        <taxon>Streptomycetaceae</taxon>
        <taxon>Streptomyces</taxon>
    </lineage>
</organism>
<comment type="catalytic activity">
    <reaction evidence="16">
        <text>a quinol + 2 Fe(III)-[cytochrome c](out) = a quinone + 2 Fe(II)-[cytochrome c](out) + 2 H(+)(out)</text>
        <dbReference type="Rhea" id="RHEA:11484"/>
        <dbReference type="Rhea" id="RHEA-COMP:10350"/>
        <dbReference type="Rhea" id="RHEA-COMP:14399"/>
        <dbReference type="ChEBI" id="CHEBI:15378"/>
        <dbReference type="ChEBI" id="CHEBI:24646"/>
        <dbReference type="ChEBI" id="CHEBI:29033"/>
        <dbReference type="ChEBI" id="CHEBI:29034"/>
        <dbReference type="ChEBI" id="CHEBI:132124"/>
        <dbReference type="EC" id="7.1.1.8"/>
    </reaction>
</comment>
<evidence type="ECO:0000256" key="6">
    <source>
        <dbReference type="ARBA" id="ARBA00022475"/>
    </source>
</evidence>
<dbReference type="FunFam" id="1.20.810.10:FF:000007">
    <property type="entry name" value="Ubiquinol-cytochrome C reductase B subunit"/>
    <property type="match status" value="1"/>
</dbReference>
<comment type="cofactor">
    <cofactor evidence="1">
        <name>heme</name>
        <dbReference type="ChEBI" id="CHEBI:30413"/>
    </cofactor>
</comment>
<dbReference type="Gene3D" id="1.20.810.10">
    <property type="entry name" value="Cytochrome Bc1 Complex, Chain C"/>
    <property type="match status" value="1"/>
</dbReference>
<keyword evidence="5" id="KW-0813">Transport</keyword>
<dbReference type="GO" id="GO:0046872">
    <property type="term" value="F:metal ion binding"/>
    <property type="evidence" value="ECO:0007669"/>
    <property type="project" value="UniProtKB-KW"/>
</dbReference>
<dbReference type="GO" id="GO:0005886">
    <property type="term" value="C:plasma membrane"/>
    <property type="evidence" value="ECO:0007669"/>
    <property type="project" value="UniProtKB-SubCell"/>
</dbReference>
<dbReference type="OrthoDB" id="9804503at2"/>
<dbReference type="PANTHER" id="PTHR19271:SF16">
    <property type="entry name" value="CYTOCHROME B"/>
    <property type="match status" value="1"/>
</dbReference>
<evidence type="ECO:0000259" key="20">
    <source>
        <dbReference type="PROSITE" id="PS51002"/>
    </source>
</evidence>
<feature type="transmembrane region" description="Helical" evidence="19">
    <location>
        <begin position="56"/>
        <end position="80"/>
    </location>
</feature>
<feature type="transmembrane region" description="Helical" evidence="19">
    <location>
        <begin position="426"/>
        <end position="447"/>
    </location>
</feature>
<evidence type="ECO:0000256" key="19">
    <source>
        <dbReference type="SAM" id="Phobius"/>
    </source>
</evidence>
<name>A0A1I1M215_9ACTN</name>
<dbReference type="InterPro" id="IPR036150">
    <property type="entry name" value="Cyt_b/b6_C_sf"/>
</dbReference>
<evidence type="ECO:0000256" key="14">
    <source>
        <dbReference type="ARBA" id="ARBA00023004"/>
    </source>
</evidence>
<dbReference type="PANTHER" id="PTHR19271">
    <property type="entry name" value="CYTOCHROME B"/>
    <property type="match status" value="1"/>
</dbReference>
<evidence type="ECO:0000256" key="5">
    <source>
        <dbReference type="ARBA" id="ARBA00022448"/>
    </source>
</evidence>
<dbReference type="PROSITE" id="PS51002">
    <property type="entry name" value="CYTB_NTER"/>
    <property type="match status" value="1"/>
</dbReference>
<evidence type="ECO:0000256" key="12">
    <source>
        <dbReference type="ARBA" id="ARBA00022982"/>
    </source>
</evidence>
<evidence type="ECO:0000256" key="8">
    <source>
        <dbReference type="ARBA" id="ARBA00022660"/>
    </source>
</evidence>
<feature type="transmembrane region" description="Helical" evidence="19">
    <location>
        <begin position="346"/>
        <end position="367"/>
    </location>
</feature>
<dbReference type="SUPFAM" id="SSF81342">
    <property type="entry name" value="Transmembrane di-heme cytochromes"/>
    <property type="match status" value="1"/>
</dbReference>
<comment type="subcellular location">
    <subcellularLocation>
        <location evidence="2">Cell membrane</location>
        <topology evidence="2">Multi-pass membrane protein</topology>
    </subcellularLocation>
</comment>
<dbReference type="GO" id="GO:0022904">
    <property type="term" value="P:respiratory electron transport chain"/>
    <property type="evidence" value="ECO:0007669"/>
    <property type="project" value="InterPro"/>
</dbReference>
<dbReference type="Proteomes" id="UP000199207">
    <property type="component" value="Unassembled WGS sequence"/>
</dbReference>
<feature type="region of interest" description="Disordered" evidence="18">
    <location>
        <begin position="1"/>
        <end position="24"/>
    </location>
</feature>
<keyword evidence="15 19" id="KW-0472">Membrane</keyword>
<dbReference type="SUPFAM" id="SSF81648">
    <property type="entry name" value="a domain/subunit of cytochrome bc1 complex (Ubiquinol-cytochrome c reductase)"/>
    <property type="match status" value="1"/>
</dbReference>
<keyword evidence="11" id="KW-1278">Translocase</keyword>
<dbReference type="Pfam" id="PF13631">
    <property type="entry name" value="Cytochrom_B_N_2"/>
    <property type="match status" value="1"/>
</dbReference>
<keyword evidence="6" id="KW-1003">Cell membrane</keyword>